<evidence type="ECO:0000313" key="1">
    <source>
        <dbReference type="EMBL" id="MFC4805464.1"/>
    </source>
</evidence>
<sequence>MKLLPEQIEYTSQEDLQRQKSDKVHHIQTNQKLSSATIDSLSAVKQATFCILATEQGAHEIYTPNYGLRTLDLYGEAFGYVVSELSRRIKESLVKDERITDVFDFEFEQADKDAIRVLFKVETIHGVISESYTASIIKEGKE</sequence>
<name>A0ABV9QNI9_9FIRM</name>
<dbReference type="SUPFAM" id="SSF160719">
    <property type="entry name" value="gpW/gp25-like"/>
    <property type="match status" value="1"/>
</dbReference>
<reference evidence="2" key="1">
    <citation type="journal article" date="2019" name="Int. J. Syst. Evol. Microbiol.">
        <title>The Global Catalogue of Microorganisms (GCM) 10K type strain sequencing project: providing services to taxonomists for standard genome sequencing and annotation.</title>
        <authorList>
            <consortium name="The Broad Institute Genomics Platform"/>
            <consortium name="The Broad Institute Genome Sequencing Center for Infectious Disease"/>
            <person name="Wu L."/>
            <person name="Ma J."/>
        </authorList>
    </citation>
    <scope>NUCLEOTIDE SEQUENCE [LARGE SCALE GENOMIC DNA]</scope>
    <source>
        <strain evidence="2">CCUG 46385</strain>
    </source>
</reference>
<protein>
    <submittedName>
        <fullName evidence="1">DUF2634 domain-containing protein</fullName>
    </submittedName>
</protein>
<comment type="caution">
    <text evidence="1">The sequence shown here is derived from an EMBL/GenBank/DDBJ whole genome shotgun (WGS) entry which is preliminary data.</text>
</comment>
<keyword evidence="2" id="KW-1185">Reference proteome</keyword>
<proteinExistence type="predicted"/>
<accession>A0ABV9QNI9</accession>
<organism evidence="1 2">
    <name type="scientific">Filifactor villosus</name>
    <dbReference type="NCBI Taxonomy" id="29374"/>
    <lineage>
        <taxon>Bacteria</taxon>
        <taxon>Bacillati</taxon>
        <taxon>Bacillota</taxon>
        <taxon>Clostridia</taxon>
        <taxon>Peptostreptococcales</taxon>
        <taxon>Filifactoraceae</taxon>
        <taxon>Filifactor</taxon>
    </lineage>
</organism>
<dbReference type="RefSeq" id="WP_379789029.1">
    <property type="nucleotide sequence ID" value="NZ_JBHSHL010000051.1"/>
</dbReference>
<dbReference type="EMBL" id="JBHSHL010000051">
    <property type="protein sequence ID" value="MFC4805464.1"/>
    <property type="molecule type" value="Genomic_DNA"/>
</dbReference>
<dbReference type="InterPro" id="IPR020288">
    <property type="entry name" value="Sheath_initiator"/>
</dbReference>
<evidence type="ECO:0000313" key="2">
    <source>
        <dbReference type="Proteomes" id="UP001595916"/>
    </source>
</evidence>
<gene>
    <name evidence="1" type="ORF">ACFO4R_10315</name>
</gene>
<dbReference type="Pfam" id="PF10934">
    <property type="entry name" value="Sheath_initiator"/>
    <property type="match status" value="1"/>
</dbReference>
<dbReference type="Proteomes" id="UP001595916">
    <property type="component" value="Unassembled WGS sequence"/>
</dbReference>